<accession>A0ABN9UQA7</accession>
<name>A0ABN9UQA7_9DINO</name>
<feature type="compositionally biased region" description="Low complexity" evidence="1">
    <location>
        <begin position="9"/>
        <end position="23"/>
    </location>
</feature>
<evidence type="ECO:0000256" key="1">
    <source>
        <dbReference type="SAM" id="MobiDB-lite"/>
    </source>
</evidence>
<proteinExistence type="predicted"/>
<protein>
    <submittedName>
        <fullName evidence="2">Uncharacterized protein</fullName>
    </submittedName>
</protein>
<sequence length="101" mass="10819">MRAPVVSKAAAPPGRACRAGSSGRLRRRGSVGHYAACPAAAVLPQAQDVYVSIVDMVATVKNTMFHKFVHPPTRMRPGEPQSSLRKHLFTIADHGGKTNNT</sequence>
<dbReference type="Proteomes" id="UP001189429">
    <property type="component" value="Unassembled WGS sequence"/>
</dbReference>
<evidence type="ECO:0000313" key="3">
    <source>
        <dbReference type="Proteomes" id="UP001189429"/>
    </source>
</evidence>
<dbReference type="EMBL" id="CAUYUJ010015991">
    <property type="protein sequence ID" value="CAK0860552.1"/>
    <property type="molecule type" value="Genomic_DNA"/>
</dbReference>
<keyword evidence="3" id="KW-1185">Reference proteome</keyword>
<feature type="region of interest" description="Disordered" evidence="1">
    <location>
        <begin position="1"/>
        <end position="23"/>
    </location>
</feature>
<reference evidence="2" key="1">
    <citation type="submission" date="2023-10" db="EMBL/GenBank/DDBJ databases">
        <authorList>
            <person name="Chen Y."/>
            <person name="Shah S."/>
            <person name="Dougan E. K."/>
            <person name="Thang M."/>
            <person name="Chan C."/>
        </authorList>
    </citation>
    <scope>NUCLEOTIDE SEQUENCE [LARGE SCALE GENOMIC DNA]</scope>
</reference>
<evidence type="ECO:0000313" key="2">
    <source>
        <dbReference type="EMBL" id="CAK0860552.1"/>
    </source>
</evidence>
<comment type="caution">
    <text evidence="2">The sequence shown here is derived from an EMBL/GenBank/DDBJ whole genome shotgun (WGS) entry which is preliminary data.</text>
</comment>
<organism evidence="2 3">
    <name type="scientific">Prorocentrum cordatum</name>
    <dbReference type="NCBI Taxonomy" id="2364126"/>
    <lineage>
        <taxon>Eukaryota</taxon>
        <taxon>Sar</taxon>
        <taxon>Alveolata</taxon>
        <taxon>Dinophyceae</taxon>
        <taxon>Prorocentrales</taxon>
        <taxon>Prorocentraceae</taxon>
        <taxon>Prorocentrum</taxon>
    </lineage>
</organism>
<gene>
    <name evidence="2" type="ORF">PCOR1329_LOCUS49485</name>
</gene>